<dbReference type="Pfam" id="PF00172">
    <property type="entry name" value="Zn_clus"/>
    <property type="match status" value="1"/>
</dbReference>
<proteinExistence type="predicted"/>
<keyword evidence="10" id="KW-1185">Reference proteome</keyword>
<evidence type="ECO:0000256" key="3">
    <source>
        <dbReference type="ARBA" id="ARBA00023015"/>
    </source>
</evidence>
<comment type="subcellular location">
    <subcellularLocation>
        <location evidence="1">Nucleus</location>
    </subcellularLocation>
</comment>
<evidence type="ECO:0000256" key="2">
    <source>
        <dbReference type="ARBA" id="ARBA00022833"/>
    </source>
</evidence>
<feature type="domain" description="Zn(2)-C6 fungal-type" evidence="8">
    <location>
        <begin position="64"/>
        <end position="84"/>
    </location>
</feature>
<dbReference type="PROSITE" id="PS50048">
    <property type="entry name" value="ZN2_CY6_FUNGAL_2"/>
    <property type="match status" value="1"/>
</dbReference>
<sequence>MASPKLTTADGQNTGSGLSGQYDNNSLHSDSPDNAEDQSPINDVADDQGPKPQPLQKRRRVTRACDECRRKKIKCDGKQPCTHCTVYSYV</sequence>
<feature type="compositionally biased region" description="Polar residues" evidence="7">
    <location>
        <begin position="1"/>
        <end position="29"/>
    </location>
</feature>
<evidence type="ECO:0000256" key="7">
    <source>
        <dbReference type="SAM" id="MobiDB-lite"/>
    </source>
</evidence>
<feature type="region of interest" description="Disordered" evidence="7">
    <location>
        <begin position="1"/>
        <end position="62"/>
    </location>
</feature>
<evidence type="ECO:0000256" key="1">
    <source>
        <dbReference type="ARBA" id="ARBA00004123"/>
    </source>
</evidence>
<organism evidence="9 10">
    <name type="scientific">Didymella heteroderae</name>
    <dbReference type="NCBI Taxonomy" id="1769908"/>
    <lineage>
        <taxon>Eukaryota</taxon>
        <taxon>Fungi</taxon>
        <taxon>Dikarya</taxon>
        <taxon>Ascomycota</taxon>
        <taxon>Pezizomycotina</taxon>
        <taxon>Dothideomycetes</taxon>
        <taxon>Pleosporomycetidae</taxon>
        <taxon>Pleosporales</taxon>
        <taxon>Pleosporineae</taxon>
        <taxon>Didymellaceae</taxon>
        <taxon>Didymella</taxon>
    </lineage>
</organism>
<reference evidence="9" key="1">
    <citation type="submission" date="2019-04" db="EMBL/GenBank/DDBJ databases">
        <title>Sequencing of skin fungus with MAO and IRED activity.</title>
        <authorList>
            <person name="Marsaioli A.J."/>
            <person name="Bonatto J.M.C."/>
            <person name="Reis Junior O."/>
        </authorList>
    </citation>
    <scope>NUCLEOTIDE SEQUENCE</scope>
    <source>
        <strain evidence="9">28M1</strain>
    </source>
</reference>
<evidence type="ECO:0000256" key="4">
    <source>
        <dbReference type="ARBA" id="ARBA00023125"/>
    </source>
</evidence>
<dbReference type="SMART" id="SM00066">
    <property type="entry name" value="GAL4"/>
    <property type="match status" value="1"/>
</dbReference>
<dbReference type="Proteomes" id="UP000758155">
    <property type="component" value="Unassembled WGS sequence"/>
</dbReference>
<dbReference type="GO" id="GO:0043565">
    <property type="term" value="F:sequence-specific DNA binding"/>
    <property type="evidence" value="ECO:0007669"/>
    <property type="project" value="TreeGrafter"/>
</dbReference>
<gene>
    <name evidence="9" type="ORF">E8E12_008993</name>
</gene>
<comment type="caution">
    <text evidence="9">The sequence shown here is derived from an EMBL/GenBank/DDBJ whole genome shotgun (WGS) entry which is preliminary data.</text>
</comment>
<keyword evidence="4" id="KW-0238">DNA-binding</keyword>
<evidence type="ECO:0000256" key="6">
    <source>
        <dbReference type="ARBA" id="ARBA00023242"/>
    </source>
</evidence>
<keyword evidence="3" id="KW-0805">Transcription regulation</keyword>
<evidence type="ECO:0000259" key="8">
    <source>
        <dbReference type="PROSITE" id="PS50048"/>
    </source>
</evidence>
<keyword evidence="2" id="KW-0862">Zinc</keyword>
<dbReference type="InterPro" id="IPR036864">
    <property type="entry name" value="Zn2-C6_fun-type_DNA-bd_sf"/>
</dbReference>
<dbReference type="InterPro" id="IPR001138">
    <property type="entry name" value="Zn2Cys6_DnaBD"/>
</dbReference>
<dbReference type="CDD" id="cd00067">
    <property type="entry name" value="GAL4"/>
    <property type="match status" value="1"/>
</dbReference>
<evidence type="ECO:0000313" key="9">
    <source>
        <dbReference type="EMBL" id="KAF3040754.1"/>
    </source>
</evidence>
<evidence type="ECO:0000313" key="10">
    <source>
        <dbReference type="Proteomes" id="UP000758155"/>
    </source>
</evidence>
<keyword evidence="5" id="KW-0804">Transcription</keyword>
<dbReference type="GO" id="GO:0008270">
    <property type="term" value="F:zinc ion binding"/>
    <property type="evidence" value="ECO:0007669"/>
    <property type="project" value="InterPro"/>
</dbReference>
<dbReference type="InterPro" id="IPR051711">
    <property type="entry name" value="Stress_Response_Reg"/>
</dbReference>
<dbReference type="GO" id="GO:0005634">
    <property type="term" value="C:nucleus"/>
    <property type="evidence" value="ECO:0007669"/>
    <property type="project" value="UniProtKB-SubCell"/>
</dbReference>
<accession>A0A9P4WSN2</accession>
<keyword evidence="6" id="KW-0539">Nucleus</keyword>
<dbReference type="GO" id="GO:0000981">
    <property type="term" value="F:DNA-binding transcription factor activity, RNA polymerase II-specific"/>
    <property type="evidence" value="ECO:0007669"/>
    <property type="project" value="InterPro"/>
</dbReference>
<dbReference type="AlphaFoldDB" id="A0A9P4WSN2"/>
<dbReference type="PANTHER" id="PTHR47540:SF1">
    <property type="entry name" value="ACTIVATOR OF STRESS GENES 1-RELATED"/>
    <property type="match status" value="1"/>
</dbReference>
<name>A0A9P4WSN2_9PLEO</name>
<dbReference type="GO" id="GO:0045944">
    <property type="term" value="P:positive regulation of transcription by RNA polymerase II"/>
    <property type="evidence" value="ECO:0007669"/>
    <property type="project" value="TreeGrafter"/>
</dbReference>
<protein>
    <recommendedName>
        <fullName evidence="8">Zn(2)-C6 fungal-type domain-containing protein</fullName>
    </recommendedName>
</protein>
<evidence type="ECO:0000256" key="5">
    <source>
        <dbReference type="ARBA" id="ARBA00023163"/>
    </source>
</evidence>
<dbReference type="Gene3D" id="4.10.240.10">
    <property type="entry name" value="Zn(2)-C6 fungal-type DNA-binding domain"/>
    <property type="match status" value="1"/>
</dbReference>
<dbReference type="OrthoDB" id="3794465at2759"/>
<dbReference type="PANTHER" id="PTHR47540">
    <property type="entry name" value="THIAMINE REPRESSIBLE GENES REGULATORY PROTEIN THI5"/>
    <property type="match status" value="1"/>
</dbReference>
<dbReference type="EMBL" id="SWKV01000024">
    <property type="protein sequence ID" value="KAF3040754.1"/>
    <property type="molecule type" value="Genomic_DNA"/>
</dbReference>
<dbReference type="SUPFAM" id="SSF57701">
    <property type="entry name" value="Zn2/Cys6 DNA-binding domain"/>
    <property type="match status" value="1"/>
</dbReference>